<feature type="non-terminal residue" evidence="2">
    <location>
        <position position="112"/>
    </location>
</feature>
<organism evidence="2 3">
    <name type="scientific">Iphiclides podalirius</name>
    <name type="common">scarce swallowtail</name>
    <dbReference type="NCBI Taxonomy" id="110791"/>
    <lineage>
        <taxon>Eukaryota</taxon>
        <taxon>Metazoa</taxon>
        <taxon>Ecdysozoa</taxon>
        <taxon>Arthropoda</taxon>
        <taxon>Hexapoda</taxon>
        <taxon>Insecta</taxon>
        <taxon>Pterygota</taxon>
        <taxon>Neoptera</taxon>
        <taxon>Endopterygota</taxon>
        <taxon>Lepidoptera</taxon>
        <taxon>Glossata</taxon>
        <taxon>Ditrysia</taxon>
        <taxon>Papilionoidea</taxon>
        <taxon>Papilionidae</taxon>
        <taxon>Papilioninae</taxon>
        <taxon>Iphiclides</taxon>
    </lineage>
</organism>
<feature type="coiled-coil region" evidence="1">
    <location>
        <begin position="14"/>
        <end position="96"/>
    </location>
</feature>
<sequence length="112" mass="13635">MQLTKQCENITNYLVQARENRMELVNLLNEEEQAIESEIRKYEENLREKADRFRKTRNYYNEEQIKNEFEMINQNVIKLEIEEGQQRQNVKELQKEVMSLMPDIPEDILEIV</sequence>
<evidence type="ECO:0000313" key="3">
    <source>
        <dbReference type="Proteomes" id="UP000837857"/>
    </source>
</evidence>
<gene>
    <name evidence="2" type="ORF">IPOD504_LOCUS5674</name>
</gene>
<evidence type="ECO:0008006" key="4">
    <source>
        <dbReference type="Google" id="ProtNLM"/>
    </source>
</evidence>
<reference evidence="2" key="1">
    <citation type="submission" date="2022-03" db="EMBL/GenBank/DDBJ databases">
        <authorList>
            <person name="Martin H S."/>
        </authorList>
    </citation>
    <scope>NUCLEOTIDE SEQUENCE</scope>
</reference>
<evidence type="ECO:0000256" key="1">
    <source>
        <dbReference type="SAM" id="Coils"/>
    </source>
</evidence>
<proteinExistence type="predicted"/>
<dbReference type="Proteomes" id="UP000837857">
    <property type="component" value="Chromosome 17"/>
</dbReference>
<accession>A0ABN8I2F9</accession>
<protein>
    <recommendedName>
        <fullName evidence="4">V-type proton ATPase subunit G</fullName>
    </recommendedName>
</protein>
<evidence type="ECO:0000313" key="2">
    <source>
        <dbReference type="EMBL" id="CAH2047225.1"/>
    </source>
</evidence>
<dbReference type="EMBL" id="OW152829">
    <property type="protein sequence ID" value="CAH2047225.1"/>
    <property type="molecule type" value="Genomic_DNA"/>
</dbReference>
<name>A0ABN8I2F9_9NEOP</name>
<keyword evidence="1" id="KW-0175">Coiled coil</keyword>
<keyword evidence="3" id="KW-1185">Reference proteome</keyword>